<dbReference type="Proteomes" id="UP001193501">
    <property type="component" value="Unassembled WGS sequence"/>
</dbReference>
<organism evidence="4 5">
    <name type="scientific">Stagnihabitans tardus</name>
    <dbReference type="NCBI Taxonomy" id="2699202"/>
    <lineage>
        <taxon>Bacteria</taxon>
        <taxon>Pseudomonadati</taxon>
        <taxon>Pseudomonadota</taxon>
        <taxon>Alphaproteobacteria</taxon>
        <taxon>Rhodobacterales</taxon>
        <taxon>Paracoccaceae</taxon>
        <taxon>Stagnihabitans</taxon>
    </lineage>
</organism>
<dbReference type="PANTHER" id="PTHR43072">
    <property type="entry name" value="N-ACETYLTRANSFERASE"/>
    <property type="match status" value="1"/>
</dbReference>
<proteinExistence type="predicted"/>
<dbReference type="InterPro" id="IPR000182">
    <property type="entry name" value="GNAT_dom"/>
</dbReference>
<accession>A0AAE5BU08</accession>
<evidence type="ECO:0000313" key="4">
    <source>
        <dbReference type="EMBL" id="NBZ86299.1"/>
    </source>
</evidence>
<dbReference type="RefSeq" id="WP_168773089.1">
    <property type="nucleotide sequence ID" value="NZ_JAABNR010000001.1"/>
</dbReference>
<reference evidence="4" key="1">
    <citation type="submission" date="2020-01" db="EMBL/GenBank/DDBJ databases">
        <authorList>
            <person name="Chen W.-M."/>
        </authorList>
    </citation>
    <scope>NUCLEOTIDE SEQUENCE</scope>
    <source>
        <strain evidence="4">CYK-10</strain>
    </source>
</reference>
<dbReference type="InterPro" id="IPR016181">
    <property type="entry name" value="Acyl_CoA_acyltransferase"/>
</dbReference>
<evidence type="ECO:0000313" key="5">
    <source>
        <dbReference type="Proteomes" id="UP001193501"/>
    </source>
</evidence>
<dbReference type="CDD" id="cd04301">
    <property type="entry name" value="NAT_SF"/>
    <property type="match status" value="1"/>
</dbReference>
<dbReference type="EMBL" id="JAABNR010000001">
    <property type="protein sequence ID" value="NBZ86299.1"/>
    <property type="molecule type" value="Genomic_DNA"/>
</dbReference>
<gene>
    <name evidence="4" type="ORF">GV832_01795</name>
</gene>
<name>A0AAE5BU08_9RHOB</name>
<keyword evidence="5" id="KW-1185">Reference proteome</keyword>
<dbReference type="PANTHER" id="PTHR43072:SF23">
    <property type="entry name" value="UPF0039 PROTEIN C11D3.02C"/>
    <property type="match status" value="1"/>
</dbReference>
<dbReference type="SUPFAM" id="SSF55729">
    <property type="entry name" value="Acyl-CoA N-acyltransferases (Nat)"/>
    <property type="match status" value="1"/>
</dbReference>
<comment type="caution">
    <text evidence="4">The sequence shown here is derived from an EMBL/GenBank/DDBJ whole genome shotgun (WGS) entry which is preliminary data.</text>
</comment>
<protein>
    <submittedName>
        <fullName evidence="4">GNAT family N-acetyltransferase</fullName>
    </submittedName>
</protein>
<keyword evidence="1" id="KW-0808">Transferase</keyword>
<feature type="domain" description="N-acetyltransferase" evidence="3">
    <location>
        <begin position="1"/>
        <end position="162"/>
    </location>
</feature>
<evidence type="ECO:0000259" key="3">
    <source>
        <dbReference type="PROSITE" id="PS51186"/>
    </source>
</evidence>
<evidence type="ECO:0000256" key="1">
    <source>
        <dbReference type="ARBA" id="ARBA00022679"/>
    </source>
</evidence>
<sequence>MIRPATVLDAQAIAAIWNPFIENSAVTFNPVVKRPEDVAEMIVARTTAGHGFLVAADEEGAILGFATYAQFRSGLGYSKTMEHTIILAPTEKGRGMGRALMTAIEAHAREEGAHQMIAGVSAENVAGLRFHEAMGYAEAARIREAGWKFGRYMDLVLMQKFL</sequence>
<dbReference type="AlphaFoldDB" id="A0AAE5BU08"/>
<dbReference type="PROSITE" id="PS51186">
    <property type="entry name" value="GNAT"/>
    <property type="match status" value="1"/>
</dbReference>
<keyword evidence="2" id="KW-0012">Acyltransferase</keyword>
<dbReference type="GO" id="GO:0016747">
    <property type="term" value="F:acyltransferase activity, transferring groups other than amino-acyl groups"/>
    <property type="evidence" value="ECO:0007669"/>
    <property type="project" value="InterPro"/>
</dbReference>
<evidence type="ECO:0000256" key="2">
    <source>
        <dbReference type="ARBA" id="ARBA00023315"/>
    </source>
</evidence>
<dbReference type="Pfam" id="PF13420">
    <property type="entry name" value="Acetyltransf_4"/>
    <property type="match status" value="1"/>
</dbReference>
<dbReference type="Gene3D" id="3.40.630.30">
    <property type="match status" value="1"/>
</dbReference>